<accession>A0A1G4B7E1</accession>
<name>A0A1G4B7E1_9PEZI</name>
<dbReference type="EMBL" id="MJBS01000060">
    <property type="protein sequence ID" value="OHE97256.1"/>
    <property type="molecule type" value="Genomic_DNA"/>
</dbReference>
<feature type="region of interest" description="Disordered" evidence="1">
    <location>
        <begin position="15"/>
        <end position="60"/>
    </location>
</feature>
<feature type="compositionally biased region" description="Polar residues" evidence="1">
    <location>
        <begin position="103"/>
        <end position="141"/>
    </location>
</feature>
<evidence type="ECO:0000313" key="2">
    <source>
        <dbReference type="EMBL" id="OHE97256.1"/>
    </source>
</evidence>
<reference evidence="2 3" key="1">
    <citation type="submission" date="2016-09" db="EMBL/GenBank/DDBJ databases">
        <authorList>
            <person name="Capua I."/>
            <person name="De Benedictis P."/>
            <person name="Joannis T."/>
            <person name="Lombin L.H."/>
            <person name="Cattoli G."/>
        </authorList>
    </citation>
    <scope>NUCLEOTIDE SEQUENCE [LARGE SCALE GENOMIC DNA]</scope>
    <source>
        <strain evidence="2 3">IMI 309357</strain>
    </source>
</reference>
<sequence length="148" mass="16861">MYHCDITWYTPEPLEDQQKLEHGSQYLQLRRQSREQEAVSADTRTHSHRPAQHQQQQSQHDQLSFVKLLFVRHLQASHHRDGNHISEHTCSQLRSSPRPGVLTPSQRTLLSRLPTASSVSQSYQVGPSSATPTRPCVSSSRRPFGPFG</sequence>
<comment type="caution">
    <text evidence="2">The sequence shown here is derived from an EMBL/GenBank/DDBJ whole genome shotgun (WGS) entry which is preliminary data.</text>
</comment>
<dbReference type="RefSeq" id="XP_022474411.1">
    <property type="nucleotide sequence ID" value="XM_022619146.1"/>
</dbReference>
<feature type="compositionally biased region" description="Basic and acidic residues" evidence="1">
    <location>
        <begin position="78"/>
        <end position="87"/>
    </location>
</feature>
<organism evidence="2 3">
    <name type="scientific">Colletotrichum orchidophilum</name>
    <dbReference type="NCBI Taxonomy" id="1209926"/>
    <lineage>
        <taxon>Eukaryota</taxon>
        <taxon>Fungi</taxon>
        <taxon>Dikarya</taxon>
        <taxon>Ascomycota</taxon>
        <taxon>Pezizomycotina</taxon>
        <taxon>Sordariomycetes</taxon>
        <taxon>Hypocreomycetidae</taxon>
        <taxon>Glomerellales</taxon>
        <taxon>Glomerellaceae</taxon>
        <taxon>Colletotrichum</taxon>
    </lineage>
</organism>
<dbReference type="AlphaFoldDB" id="A0A1G4B7E1"/>
<gene>
    <name evidence="2" type="ORF">CORC01_07510</name>
</gene>
<evidence type="ECO:0000256" key="1">
    <source>
        <dbReference type="SAM" id="MobiDB-lite"/>
    </source>
</evidence>
<dbReference type="GeneID" id="34560656"/>
<protein>
    <submittedName>
        <fullName evidence="2">Uncharacterized protein</fullName>
    </submittedName>
</protein>
<evidence type="ECO:0000313" key="3">
    <source>
        <dbReference type="Proteomes" id="UP000176998"/>
    </source>
</evidence>
<proteinExistence type="predicted"/>
<feature type="region of interest" description="Disordered" evidence="1">
    <location>
        <begin position="76"/>
        <end position="148"/>
    </location>
</feature>
<dbReference type="Proteomes" id="UP000176998">
    <property type="component" value="Unassembled WGS sequence"/>
</dbReference>
<keyword evidence="3" id="KW-1185">Reference proteome</keyword>
<dbReference type="OrthoDB" id="10428373at2759"/>